<reference evidence="18" key="1">
    <citation type="journal article" date="2024" name="Int. J. Syst. Evol. Microbiol.">
        <title>Methylomarinovum tepidoasis sp. nov., a moderately thermophilic methanotroph of the family Methylothermaceae isolated from a deep-sea hydrothermal field.</title>
        <authorList>
            <person name="Hirayama H."/>
            <person name="Takaki Y."/>
            <person name="Abe M."/>
            <person name="Miyazaki M."/>
            <person name="Uematsu K."/>
            <person name="Matsui Y."/>
            <person name="Takai K."/>
        </authorList>
    </citation>
    <scope>NUCLEOTIDE SEQUENCE [LARGE SCALE GENOMIC DNA]</scope>
    <source>
        <strain evidence="18">IT-9</strain>
    </source>
</reference>
<dbReference type="InterPro" id="IPR016181">
    <property type="entry name" value="Acyl_CoA_acyltransferase"/>
</dbReference>
<dbReference type="PANTHER" id="PTHR30098:SF2">
    <property type="entry name" value="LEUCYL_PHENYLALANYL-TRNA--PROTEIN TRANSFERASE"/>
    <property type="match status" value="1"/>
</dbReference>
<dbReference type="InterPro" id="IPR042221">
    <property type="entry name" value="Leu/Phe-tRNA_Trfase_N"/>
</dbReference>
<comment type="subcellular location">
    <subcellularLocation>
        <location evidence="1 15">Cytoplasm</location>
    </subcellularLocation>
</comment>
<evidence type="ECO:0000256" key="14">
    <source>
        <dbReference type="ARBA" id="ARBA00083640"/>
    </source>
</evidence>
<evidence type="ECO:0000256" key="4">
    <source>
        <dbReference type="ARBA" id="ARBA00023315"/>
    </source>
</evidence>
<name>A0AAU9BSP1_9GAMM</name>
<evidence type="ECO:0000256" key="3">
    <source>
        <dbReference type="ARBA" id="ARBA00022679"/>
    </source>
</evidence>
<dbReference type="SUPFAM" id="SSF55729">
    <property type="entry name" value="Acyl-CoA N-acyltransferases (Nat)"/>
    <property type="match status" value="1"/>
</dbReference>
<dbReference type="Proteomes" id="UP001321825">
    <property type="component" value="Chromosome"/>
</dbReference>
<dbReference type="FunFam" id="3.30.70.3550:FF:000001">
    <property type="entry name" value="Leucyl/phenylalanyl-tRNA--protein transferase"/>
    <property type="match status" value="1"/>
</dbReference>
<keyword evidence="18" id="KW-1185">Reference proteome</keyword>
<evidence type="ECO:0000256" key="16">
    <source>
        <dbReference type="SAM" id="MobiDB-lite"/>
    </source>
</evidence>
<evidence type="ECO:0000256" key="7">
    <source>
        <dbReference type="ARBA" id="ARBA00051538"/>
    </source>
</evidence>
<protein>
    <recommendedName>
        <fullName evidence="11 15">Leucyl/phenylalanyl-tRNA--protein transferase</fullName>
        <ecNumber evidence="10 15">2.3.2.6</ecNumber>
    </recommendedName>
    <alternativeName>
        <fullName evidence="12 15">L/F-transferase</fullName>
    </alternativeName>
    <alternativeName>
        <fullName evidence="13 15">Leucyltransferase</fullName>
    </alternativeName>
    <alternativeName>
        <fullName evidence="14 15">Phenyalanyltransferase</fullName>
    </alternativeName>
</protein>
<evidence type="ECO:0000256" key="12">
    <source>
        <dbReference type="ARBA" id="ARBA00077136"/>
    </source>
</evidence>
<evidence type="ECO:0000256" key="2">
    <source>
        <dbReference type="ARBA" id="ARBA00022490"/>
    </source>
</evidence>
<evidence type="ECO:0000256" key="13">
    <source>
        <dbReference type="ARBA" id="ARBA00077165"/>
    </source>
</evidence>
<dbReference type="Gene3D" id="3.40.630.70">
    <property type="entry name" value="Leucyl/phenylalanyl-tRNA-protein transferase, C-terminal domain"/>
    <property type="match status" value="1"/>
</dbReference>
<dbReference type="KEGG" id="mcau:MIT9_P1485"/>
<evidence type="ECO:0000256" key="5">
    <source>
        <dbReference type="ARBA" id="ARBA00050607"/>
    </source>
</evidence>
<comment type="function">
    <text evidence="8 15">Functions in the N-end rule pathway of protein degradation where it conjugates Leu, Phe and, less efficiently, Met from aminoacyl-tRNAs to the N-termini of proteins containing an N-terminal arginine or lysine.</text>
</comment>
<dbReference type="EC" id="2.3.2.6" evidence="10 15"/>
<evidence type="ECO:0000256" key="8">
    <source>
        <dbReference type="ARBA" id="ARBA00054043"/>
    </source>
</evidence>
<organism evidence="17 18">
    <name type="scientific">Methylomarinovum caldicuralii</name>
    <dbReference type="NCBI Taxonomy" id="438856"/>
    <lineage>
        <taxon>Bacteria</taxon>
        <taxon>Pseudomonadati</taxon>
        <taxon>Pseudomonadota</taxon>
        <taxon>Gammaproteobacteria</taxon>
        <taxon>Methylococcales</taxon>
        <taxon>Methylothermaceae</taxon>
        <taxon>Methylomarinovum</taxon>
    </lineage>
</organism>
<dbReference type="Pfam" id="PF03588">
    <property type="entry name" value="Leu_Phe_trans"/>
    <property type="match status" value="1"/>
</dbReference>
<evidence type="ECO:0000313" key="18">
    <source>
        <dbReference type="Proteomes" id="UP001321825"/>
    </source>
</evidence>
<comment type="similarity">
    <text evidence="9 15">Belongs to the L/F-transferase family.</text>
</comment>
<gene>
    <name evidence="15" type="primary">aat</name>
    <name evidence="17" type="ORF">MIT9_P1485</name>
</gene>
<dbReference type="PANTHER" id="PTHR30098">
    <property type="entry name" value="LEUCYL/PHENYLALANYL-TRNA--PROTEIN TRANSFERASE"/>
    <property type="match status" value="1"/>
</dbReference>
<dbReference type="InterPro" id="IPR042203">
    <property type="entry name" value="Leu/Phe-tRNA_Trfase_C"/>
</dbReference>
<keyword evidence="3 15" id="KW-0808">Transferase</keyword>
<evidence type="ECO:0000256" key="15">
    <source>
        <dbReference type="HAMAP-Rule" id="MF_00688"/>
    </source>
</evidence>
<evidence type="ECO:0000256" key="9">
    <source>
        <dbReference type="ARBA" id="ARBA00061535"/>
    </source>
</evidence>
<accession>A0AAU9BSP1</accession>
<evidence type="ECO:0000256" key="10">
    <source>
        <dbReference type="ARBA" id="ARBA00066767"/>
    </source>
</evidence>
<proteinExistence type="inferred from homology"/>
<dbReference type="GO" id="GO:0030163">
    <property type="term" value="P:protein catabolic process"/>
    <property type="evidence" value="ECO:0007669"/>
    <property type="project" value="UniProtKB-UniRule"/>
</dbReference>
<evidence type="ECO:0000256" key="6">
    <source>
        <dbReference type="ARBA" id="ARBA00050652"/>
    </source>
</evidence>
<dbReference type="Gene3D" id="3.30.70.3550">
    <property type="entry name" value="Leucyl/phenylalanyl-tRNA-protein transferase, N-terminal domain"/>
    <property type="match status" value="1"/>
</dbReference>
<keyword evidence="4 15" id="KW-0012">Acyltransferase</keyword>
<dbReference type="RefSeq" id="WP_317704327.1">
    <property type="nucleotide sequence ID" value="NZ_AP024714.1"/>
</dbReference>
<evidence type="ECO:0000256" key="11">
    <source>
        <dbReference type="ARBA" id="ARBA00074372"/>
    </source>
</evidence>
<dbReference type="FunFam" id="3.40.630.70:FF:000001">
    <property type="entry name" value="Leucyl/phenylalanyl-tRNA--protein transferase"/>
    <property type="match status" value="1"/>
</dbReference>
<dbReference type="InterPro" id="IPR004616">
    <property type="entry name" value="Leu/Phe-tRNA_Trfase"/>
</dbReference>
<dbReference type="NCBIfam" id="TIGR00667">
    <property type="entry name" value="aat"/>
    <property type="match status" value="1"/>
</dbReference>
<comment type="catalytic activity">
    <reaction evidence="6 15">
        <text>N-terminal L-arginyl-[protein] + L-leucyl-tRNA(Leu) = N-terminal L-leucyl-L-arginyl-[protein] + tRNA(Leu) + H(+)</text>
        <dbReference type="Rhea" id="RHEA:50416"/>
        <dbReference type="Rhea" id="RHEA-COMP:9613"/>
        <dbReference type="Rhea" id="RHEA-COMP:9622"/>
        <dbReference type="Rhea" id="RHEA-COMP:12672"/>
        <dbReference type="Rhea" id="RHEA-COMP:12673"/>
        <dbReference type="ChEBI" id="CHEBI:15378"/>
        <dbReference type="ChEBI" id="CHEBI:64719"/>
        <dbReference type="ChEBI" id="CHEBI:78442"/>
        <dbReference type="ChEBI" id="CHEBI:78494"/>
        <dbReference type="ChEBI" id="CHEBI:133044"/>
        <dbReference type="EC" id="2.3.2.6"/>
    </reaction>
</comment>
<dbReference type="EMBL" id="AP024714">
    <property type="protein sequence ID" value="BCX81903.1"/>
    <property type="molecule type" value="Genomic_DNA"/>
</dbReference>
<feature type="region of interest" description="Disordered" evidence="16">
    <location>
        <begin position="1"/>
        <end position="22"/>
    </location>
</feature>
<dbReference type="HAMAP" id="MF_00688">
    <property type="entry name" value="Leu_Phe_trans"/>
    <property type="match status" value="1"/>
</dbReference>
<evidence type="ECO:0000256" key="1">
    <source>
        <dbReference type="ARBA" id="ARBA00004496"/>
    </source>
</evidence>
<comment type="catalytic activity">
    <reaction evidence="7 15">
        <text>N-terminal L-lysyl-[protein] + L-leucyl-tRNA(Leu) = N-terminal L-leucyl-L-lysyl-[protein] + tRNA(Leu) + H(+)</text>
        <dbReference type="Rhea" id="RHEA:12340"/>
        <dbReference type="Rhea" id="RHEA-COMP:9613"/>
        <dbReference type="Rhea" id="RHEA-COMP:9622"/>
        <dbReference type="Rhea" id="RHEA-COMP:12670"/>
        <dbReference type="Rhea" id="RHEA-COMP:12671"/>
        <dbReference type="ChEBI" id="CHEBI:15378"/>
        <dbReference type="ChEBI" id="CHEBI:65249"/>
        <dbReference type="ChEBI" id="CHEBI:78442"/>
        <dbReference type="ChEBI" id="CHEBI:78494"/>
        <dbReference type="ChEBI" id="CHEBI:133043"/>
        <dbReference type="EC" id="2.3.2.6"/>
    </reaction>
</comment>
<dbReference type="GO" id="GO:0005737">
    <property type="term" value="C:cytoplasm"/>
    <property type="evidence" value="ECO:0007669"/>
    <property type="project" value="UniProtKB-SubCell"/>
</dbReference>
<keyword evidence="2 15" id="KW-0963">Cytoplasm</keyword>
<dbReference type="GO" id="GO:0008914">
    <property type="term" value="F:leucyl-tRNA--protein transferase activity"/>
    <property type="evidence" value="ECO:0007669"/>
    <property type="project" value="UniProtKB-UniRule"/>
</dbReference>
<dbReference type="AlphaFoldDB" id="A0AAU9BSP1"/>
<sequence length="229" mass="26228">MLTLLDPDDPRQPFPPPAKALSEPNGLLAVGGDLSPTRLLKAYRQGIFPWYNPGEPILWWSPDPRLVLFPERLKVSRSLRKLLRKGEFEVSFDRDFEAVIDGCAAPRPYESGTWITPEMRAAYVSLHRQGHAHSVECWYEGGLVGGLYGVAIGQVFYGESMFYRKSNASKVAFVILVEHLRRWNYRLIDCQVHTRHLQRFGAEEIPRDRFTALLQRYCAAPCAPEAWRL</sequence>
<evidence type="ECO:0000313" key="17">
    <source>
        <dbReference type="EMBL" id="BCX81903.1"/>
    </source>
</evidence>
<comment type="catalytic activity">
    <reaction evidence="5 15">
        <text>L-phenylalanyl-tRNA(Phe) + an N-terminal L-alpha-aminoacyl-[protein] = an N-terminal L-phenylalanyl-L-alpha-aminoacyl-[protein] + tRNA(Phe)</text>
        <dbReference type="Rhea" id="RHEA:43632"/>
        <dbReference type="Rhea" id="RHEA-COMP:9668"/>
        <dbReference type="Rhea" id="RHEA-COMP:9699"/>
        <dbReference type="Rhea" id="RHEA-COMP:10636"/>
        <dbReference type="Rhea" id="RHEA-COMP:10637"/>
        <dbReference type="ChEBI" id="CHEBI:78442"/>
        <dbReference type="ChEBI" id="CHEBI:78531"/>
        <dbReference type="ChEBI" id="CHEBI:78597"/>
        <dbReference type="ChEBI" id="CHEBI:83561"/>
        <dbReference type="EC" id="2.3.2.6"/>
    </reaction>
</comment>